<dbReference type="AlphaFoldDB" id="A0A0W8D8J8"/>
<reference evidence="2 3" key="1">
    <citation type="submission" date="2015-11" db="EMBL/GenBank/DDBJ databases">
        <title>Genomes and virulence difference between two physiological races of Phytophthora nicotianae.</title>
        <authorList>
            <person name="Liu H."/>
            <person name="Ma X."/>
            <person name="Yu H."/>
            <person name="Fang D."/>
            <person name="Li Y."/>
            <person name="Wang X."/>
            <person name="Wang W."/>
            <person name="Dong Y."/>
            <person name="Xiao B."/>
        </authorList>
    </citation>
    <scope>NUCLEOTIDE SEQUENCE [LARGE SCALE GENOMIC DNA]</scope>
    <source>
        <strain evidence="3">race 1</strain>
    </source>
</reference>
<dbReference type="EMBL" id="LNFP01000449">
    <property type="protein sequence ID" value="KUF92692.1"/>
    <property type="molecule type" value="Genomic_DNA"/>
</dbReference>
<comment type="caution">
    <text evidence="2">The sequence shown here is derived from an EMBL/GenBank/DDBJ whole genome shotgun (WGS) entry which is preliminary data.</text>
</comment>
<protein>
    <submittedName>
        <fullName evidence="2">13 kDa deflagellation-inducible protein</fullName>
    </submittedName>
</protein>
<evidence type="ECO:0000313" key="2">
    <source>
        <dbReference type="EMBL" id="KUF92692.1"/>
    </source>
</evidence>
<name>A0A0W8D8J8_PHYNI</name>
<sequence>MRHYLHMYTHLRKDPQLRARDLEAVGTAVKIDRAMQVVLRETSTIPVTTAPEILFQELDLGTEGLGKTSTAVYAFNTRNASKAFDVACKAILSTCGVWPDHSRIESSMKFVEVPPTEFSVQYGITKHSYQHNVTKARASTEARDLYYSRMIGSCGVLVWDFVDDDDLYPLKCSTFIKRNTVGADKCGYCLQGTGAGRDLHRRRGAYRLPQYLHKGASLGLVGAITKFGTLFKVEAATYEMMTLKTEANFLEQQLQTLRSKHKQMRANNAIAAWEERAIAQRHKRRQAEKTNEQLRHALFLQSGFVRNLRSMFCDAMPTSIELNMRNFLHTPTRLLKDQHSRVRNLESICTDAKLDMAKQIIMEETGGIKPFITPHIACQQIDLGRDGFGMTTVAVYALETRNACKTFKATCSAVMNCAVVWPNYTLVTSSLKTADLPRRSSTFDTECPTTSTRAMLQVIGCPWRDERSRTTV</sequence>
<organism evidence="2 3">
    <name type="scientific">Phytophthora nicotianae</name>
    <name type="common">Potato buckeye rot agent</name>
    <name type="synonym">Phytophthora parasitica</name>
    <dbReference type="NCBI Taxonomy" id="4792"/>
    <lineage>
        <taxon>Eukaryota</taxon>
        <taxon>Sar</taxon>
        <taxon>Stramenopiles</taxon>
        <taxon>Oomycota</taxon>
        <taxon>Peronosporomycetes</taxon>
        <taxon>Peronosporales</taxon>
        <taxon>Peronosporaceae</taxon>
        <taxon>Phytophthora</taxon>
    </lineage>
</organism>
<gene>
    <name evidence="2" type="ORF">AM588_10003850</name>
</gene>
<accession>A0A0W8D8J8</accession>
<proteinExistence type="predicted"/>
<keyword evidence="1" id="KW-0175">Coiled coil</keyword>
<evidence type="ECO:0000256" key="1">
    <source>
        <dbReference type="SAM" id="Coils"/>
    </source>
</evidence>
<evidence type="ECO:0000313" key="3">
    <source>
        <dbReference type="Proteomes" id="UP000054636"/>
    </source>
</evidence>
<dbReference type="Proteomes" id="UP000054636">
    <property type="component" value="Unassembled WGS sequence"/>
</dbReference>
<feature type="coiled-coil region" evidence="1">
    <location>
        <begin position="233"/>
        <end position="267"/>
    </location>
</feature>